<feature type="region of interest" description="Disordered" evidence="1">
    <location>
        <begin position="216"/>
        <end position="268"/>
    </location>
</feature>
<dbReference type="AlphaFoldDB" id="A0A9L0SLJ4"/>
<dbReference type="GO" id="GO:0042127">
    <property type="term" value="P:regulation of cell population proliferation"/>
    <property type="evidence" value="ECO:0000318"/>
    <property type="project" value="GO_Central"/>
</dbReference>
<feature type="compositionally biased region" description="Polar residues" evidence="1">
    <location>
        <begin position="217"/>
        <end position="244"/>
    </location>
</feature>
<accession>A0A9L0SLJ4</accession>
<dbReference type="PANTHER" id="PTHR16240">
    <property type="entry name" value="PROTEIN MENT"/>
    <property type="match status" value="1"/>
</dbReference>
<organism evidence="2 3">
    <name type="scientific">Equus caballus</name>
    <name type="common">Horse</name>
    <dbReference type="NCBI Taxonomy" id="9796"/>
    <lineage>
        <taxon>Eukaryota</taxon>
        <taxon>Metazoa</taxon>
        <taxon>Chordata</taxon>
        <taxon>Craniata</taxon>
        <taxon>Vertebrata</taxon>
        <taxon>Euteleostomi</taxon>
        <taxon>Mammalia</taxon>
        <taxon>Eutheria</taxon>
        <taxon>Laurasiatheria</taxon>
        <taxon>Perissodactyla</taxon>
        <taxon>Equidae</taxon>
        <taxon>Equus</taxon>
    </lineage>
</organism>
<evidence type="ECO:0000256" key="1">
    <source>
        <dbReference type="SAM" id="MobiDB-lite"/>
    </source>
</evidence>
<dbReference type="InterPro" id="IPR029292">
    <property type="entry name" value="MENT"/>
</dbReference>
<dbReference type="PANTHER" id="PTHR16240:SF2">
    <property type="entry name" value="PROTEIN MENT"/>
    <property type="match status" value="1"/>
</dbReference>
<reference evidence="2 3" key="1">
    <citation type="journal article" date="2009" name="Science">
        <title>Genome sequence, comparative analysis, and population genetics of the domestic horse.</title>
        <authorList>
            <consortium name="Broad Institute Genome Sequencing Platform"/>
            <consortium name="Broad Institute Whole Genome Assembly Team"/>
            <person name="Wade C.M."/>
            <person name="Giulotto E."/>
            <person name="Sigurdsson S."/>
            <person name="Zoli M."/>
            <person name="Gnerre S."/>
            <person name="Imsland F."/>
            <person name="Lear T.L."/>
            <person name="Adelson D.L."/>
            <person name="Bailey E."/>
            <person name="Bellone R.R."/>
            <person name="Bloecker H."/>
            <person name="Distl O."/>
            <person name="Edgar R.C."/>
            <person name="Garber M."/>
            <person name="Leeb T."/>
            <person name="Mauceli E."/>
            <person name="MacLeod J.N."/>
            <person name="Penedo M.C.T."/>
            <person name="Raison J.M."/>
            <person name="Sharpe T."/>
            <person name="Vogel J."/>
            <person name="Andersson L."/>
            <person name="Antczak D.F."/>
            <person name="Biagi T."/>
            <person name="Binns M.M."/>
            <person name="Chowdhary B.P."/>
            <person name="Coleman S.J."/>
            <person name="Della Valle G."/>
            <person name="Fryc S."/>
            <person name="Guerin G."/>
            <person name="Hasegawa T."/>
            <person name="Hill E.W."/>
            <person name="Jurka J."/>
            <person name="Kiialainen A."/>
            <person name="Lindgren G."/>
            <person name="Liu J."/>
            <person name="Magnani E."/>
            <person name="Mickelson J.R."/>
            <person name="Murray J."/>
            <person name="Nergadze S.G."/>
            <person name="Onofrio R."/>
            <person name="Pedroni S."/>
            <person name="Piras M.F."/>
            <person name="Raudsepp T."/>
            <person name="Rocchi M."/>
            <person name="Roeed K.H."/>
            <person name="Ryder O.A."/>
            <person name="Searle S."/>
            <person name="Skow L."/>
            <person name="Swinburne J.E."/>
            <person name="Syvaenen A.C."/>
            <person name="Tozaki T."/>
            <person name="Valberg S.J."/>
            <person name="Vaudin M."/>
            <person name="White J.R."/>
            <person name="Zody M.C."/>
            <person name="Lander E.S."/>
            <person name="Lindblad-Toh K."/>
        </authorList>
    </citation>
    <scope>NUCLEOTIDE SEQUENCE [LARGE SCALE GENOMIC DNA]</scope>
    <source>
        <strain evidence="2 3">Thoroughbred</strain>
    </source>
</reference>
<reference evidence="2" key="3">
    <citation type="submission" date="2025-09" db="UniProtKB">
        <authorList>
            <consortium name="Ensembl"/>
        </authorList>
    </citation>
    <scope>IDENTIFICATION</scope>
    <source>
        <strain evidence="2">Thoroughbred</strain>
    </source>
</reference>
<sequence>MRDLSSGSEKVNCSSPTLCITSRLWVRHGFLRRGSLGFQLSPWAAGAPARRGPGGGARRARPSPQRASVQTTWWVERGREGEKAGAPASLTGLPPNPTPPSPMVPAAGALLWALLLSLGLQAAGAQGLTSTGMQRVSFRFGGPMTRSYRTTARTGAPRKMRVTVEDEDDLVAEADHLAGPAAAELLASTVYTGISQSRLSQEEDGSLEEGVVIDAGKSNTRSGIPSMDSTTRGSSSRFTANSQEPEIRLTSSPPPSTWRSSMDLPPSGSTLNQWSTAGATPNAWPPPSATAMPPPEDLRVVLMPWGPWHCHCKSGTMSRTRAGKLHGLSGRLRVGALSQLRTEHRPCTYQQCPCNRHREECPLDSGLCPDTSCTTQTTTTTTASMPPLSARLRPTPFPMSSPSPALDFWKRVRMGLEDIWNSLSSVFTEMQPRETRGNGHFICKRRCRRLNLFSHFNPSTHWIFLVQKKKPRKNSCLVLCLFTEEPLLQRTRMEKHSAHPTQRHEPIQARATH</sequence>
<protein>
    <submittedName>
        <fullName evidence="2">Chromosome 5 C1orf56 homolog</fullName>
    </submittedName>
</protein>
<dbReference type="Pfam" id="PF15322">
    <property type="entry name" value="PMSI1"/>
    <property type="match status" value="1"/>
</dbReference>
<feature type="region of interest" description="Disordered" evidence="1">
    <location>
        <begin position="43"/>
        <end position="97"/>
    </location>
</feature>
<dbReference type="Ensembl" id="ENSECAT00000080055.1">
    <property type="protein sequence ID" value="ENSECAP00000075725.1"/>
    <property type="gene ID" value="ENSECAG00000022044.4"/>
</dbReference>
<reference evidence="2" key="2">
    <citation type="submission" date="2025-08" db="UniProtKB">
        <authorList>
            <consortium name="Ensembl"/>
        </authorList>
    </citation>
    <scope>IDENTIFICATION</scope>
    <source>
        <strain evidence="2">Thoroughbred</strain>
    </source>
</reference>
<feature type="compositionally biased region" description="Basic and acidic residues" evidence="1">
    <location>
        <begin position="493"/>
        <end position="507"/>
    </location>
</feature>
<evidence type="ECO:0000313" key="3">
    <source>
        <dbReference type="Proteomes" id="UP000002281"/>
    </source>
</evidence>
<keyword evidence="3" id="KW-1185">Reference proteome</keyword>
<dbReference type="Proteomes" id="UP000002281">
    <property type="component" value="Chromosome 5"/>
</dbReference>
<evidence type="ECO:0000313" key="2">
    <source>
        <dbReference type="Ensembl" id="ENSECAP00000075725.1"/>
    </source>
</evidence>
<name>A0A9L0SLJ4_HORSE</name>
<proteinExistence type="predicted"/>
<dbReference type="GeneTree" id="ENSGT00390000014288"/>
<feature type="region of interest" description="Disordered" evidence="1">
    <location>
        <begin position="493"/>
        <end position="513"/>
    </location>
</feature>